<dbReference type="AlphaFoldDB" id="A0A066W7L4"/>
<gene>
    <name evidence="1" type="ORF">K437DRAFT_283465</name>
</gene>
<dbReference type="STRING" id="1037660.A0A066W7L4"/>
<dbReference type="GO" id="GO:0003830">
    <property type="term" value="F:beta-1,4-mannosylglycoprotein 4-beta-N-acetylglucosaminyltransferase activity"/>
    <property type="evidence" value="ECO:0007669"/>
    <property type="project" value="InterPro"/>
</dbReference>
<dbReference type="Proteomes" id="UP000027361">
    <property type="component" value="Unassembled WGS sequence"/>
</dbReference>
<dbReference type="InterPro" id="IPR006813">
    <property type="entry name" value="Glyco_trans_17"/>
</dbReference>
<comment type="caution">
    <text evidence="1">The sequence shown here is derived from an EMBL/GenBank/DDBJ whole genome shotgun (WGS) entry which is preliminary data.</text>
</comment>
<sequence length="106" mass="12019">MGQPKNLSFQESFHLFEAFESEISPSVHHGREMTPQDGSFTLVIEMRQATKPLFSEHRSSLQIPSGSLVFMSGADEIPSRGTMSLLKARNSPLLLHLQMRTYLYSY</sequence>
<dbReference type="RefSeq" id="XP_013244456.1">
    <property type="nucleotide sequence ID" value="XM_013389002.2"/>
</dbReference>
<proteinExistence type="predicted"/>
<keyword evidence="2" id="KW-1185">Reference proteome</keyword>
<organism evidence="1 2">
    <name type="scientific">Tilletiaria anomala (strain ATCC 24038 / CBS 436.72 / UBC 951)</name>
    <dbReference type="NCBI Taxonomy" id="1037660"/>
    <lineage>
        <taxon>Eukaryota</taxon>
        <taxon>Fungi</taxon>
        <taxon>Dikarya</taxon>
        <taxon>Basidiomycota</taxon>
        <taxon>Ustilaginomycotina</taxon>
        <taxon>Exobasidiomycetes</taxon>
        <taxon>Georgefischeriales</taxon>
        <taxon>Tilletiariaceae</taxon>
        <taxon>Tilletiaria</taxon>
    </lineage>
</organism>
<dbReference type="InParanoid" id="A0A066W7L4"/>
<keyword evidence="1" id="KW-0808">Transferase</keyword>
<reference evidence="1 2" key="1">
    <citation type="submission" date="2014-05" db="EMBL/GenBank/DDBJ databases">
        <title>Draft genome sequence of a rare smut relative, Tilletiaria anomala UBC 951.</title>
        <authorList>
            <consortium name="DOE Joint Genome Institute"/>
            <person name="Toome M."/>
            <person name="Kuo A."/>
            <person name="Henrissat B."/>
            <person name="Lipzen A."/>
            <person name="Tritt A."/>
            <person name="Yoshinaga Y."/>
            <person name="Zane M."/>
            <person name="Barry K."/>
            <person name="Grigoriev I.V."/>
            <person name="Spatafora J.W."/>
            <person name="Aimea M.C."/>
        </authorList>
    </citation>
    <scope>NUCLEOTIDE SEQUENCE [LARGE SCALE GENOMIC DNA]</scope>
    <source>
        <strain evidence="1 2">UBC 951</strain>
    </source>
</reference>
<protein>
    <submittedName>
        <fullName evidence="1">Glycosyltransferase family 17 protein</fullName>
    </submittedName>
</protein>
<evidence type="ECO:0000313" key="2">
    <source>
        <dbReference type="Proteomes" id="UP000027361"/>
    </source>
</evidence>
<accession>A0A066W7L4</accession>
<dbReference type="Pfam" id="PF04724">
    <property type="entry name" value="Glyco_transf_17"/>
    <property type="match status" value="1"/>
</dbReference>
<dbReference type="GeneID" id="25266942"/>
<dbReference type="EMBL" id="JMSN01000020">
    <property type="protein sequence ID" value="KDN49942.1"/>
    <property type="molecule type" value="Genomic_DNA"/>
</dbReference>
<name>A0A066W7L4_TILAU</name>
<dbReference type="HOGENOM" id="CLU_2225018_0_0_1"/>
<evidence type="ECO:0000313" key="1">
    <source>
        <dbReference type="EMBL" id="KDN49942.1"/>
    </source>
</evidence>
<feature type="non-terminal residue" evidence="1">
    <location>
        <position position="106"/>
    </location>
</feature>
<dbReference type="OrthoDB" id="6474464at2759"/>
<dbReference type="GO" id="GO:0016020">
    <property type="term" value="C:membrane"/>
    <property type="evidence" value="ECO:0007669"/>
    <property type="project" value="InterPro"/>
</dbReference>